<gene>
    <name evidence="1" type="ORF">CYLTODRAFT_492026</name>
</gene>
<dbReference type="EMBL" id="KN880577">
    <property type="protein sequence ID" value="KIY65781.1"/>
    <property type="molecule type" value="Genomic_DNA"/>
</dbReference>
<proteinExistence type="predicted"/>
<evidence type="ECO:0000313" key="1">
    <source>
        <dbReference type="EMBL" id="KIY65781.1"/>
    </source>
</evidence>
<organism evidence="1 2">
    <name type="scientific">Cylindrobasidium torrendii FP15055 ss-10</name>
    <dbReference type="NCBI Taxonomy" id="1314674"/>
    <lineage>
        <taxon>Eukaryota</taxon>
        <taxon>Fungi</taxon>
        <taxon>Dikarya</taxon>
        <taxon>Basidiomycota</taxon>
        <taxon>Agaricomycotina</taxon>
        <taxon>Agaricomycetes</taxon>
        <taxon>Agaricomycetidae</taxon>
        <taxon>Agaricales</taxon>
        <taxon>Marasmiineae</taxon>
        <taxon>Physalacriaceae</taxon>
        <taxon>Cylindrobasidium</taxon>
    </lineage>
</organism>
<reference evidence="1 2" key="1">
    <citation type="journal article" date="2015" name="Fungal Genet. Biol.">
        <title>Evolution of novel wood decay mechanisms in Agaricales revealed by the genome sequences of Fistulina hepatica and Cylindrobasidium torrendii.</title>
        <authorList>
            <person name="Floudas D."/>
            <person name="Held B.W."/>
            <person name="Riley R."/>
            <person name="Nagy L.G."/>
            <person name="Koehler G."/>
            <person name="Ransdell A.S."/>
            <person name="Younus H."/>
            <person name="Chow J."/>
            <person name="Chiniquy J."/>
            <person name="Lipzen A."/>
            <person name="Tritt A."/>
            <person name="Sun H."/>
            <person name="Haridas S."/>
            <person name="LaButti K."/>
            <person name="Ohm R.A."/>
            <person name="Kues U."/>
            <person name="Blanchette R.A."/>
            <person name="Grigoriev I.V."/>
            <person name="Minto R.E."/>
            <person name="Hibbett D.S."/>
        </authorList>
    </citation>
    <scope>NUCLEOTIDE SEQUENCE [LARGE SCALE GENOMIC DNA]</scope>
    <source>
        <strain evidence="1 2">FP15055 ss-10</strain>
    </source>
</reference>
<dbReference type="Proteomes" id="UP000054007">
    <property type="component" value="Unassembled WGS sequence"/>
</dbReference>
<evidence type="ECO:0000313" key="2">
    <source>
        <dbReference type="Proteomes" id="UP000054007"/>
    </source>
</evidence>
<dbReference type="AlphaFoldDB" id="A0A0D7B8D9"/>
<protein>
    <submittedName>
        <fullName evidence="1">Uncharacterized protein</fullName>
    </submittedName>
</protein>
<sequence length="149" mass="15892">MYAAIGLDREVLEKGNYLHGEDIWQSPVSKWTFLPSLSVGGTTASVGSSSPKSNPLELAFNTLPNEIVFHQSDGAAGLQDECTPMSAVAFAFKLEEAVVEPVGKRHPSANEPDVGAGLDWKYVDAMERVRCWVASVAVAGAGVRDLVSD</sequence>
<keyword evidence="2" id="KW-1185">Reference proteome</keyword>
<accession>A0A0D7B8D9</accession>
<name>A0A0D7B8D9_9AGAR</name>